<dbReference type="Proteomes" id="UP000279833">
    <property type="component" value="Unassembled WGS sequence"/>
</dbReference>
<evidence type="ECO:0000313" key="1">
    <source>
        <dbReference type="EMBL" id="VDO76580.1"/>
    </source>
</evidence>
<keyword evidence="2" id="KW-1185">Reference proteome</keyword>
<reference evidence="1 2" key="2">
    <citation type="submission" date="2018-11" db="EMBL/GenBank/DDBJ databases">
        <authorList>
            <consortium name="Pathogen Informatics"/>
        </authorList>
    </citation>
    <scope>NUCLEOTIDE SEQUENCE [LARGE SCALE GENOMIC DNA]</scope>
    <source>
        <strain evidence="1">Dakar</strain>
        <strain evidence="2">Dakar, Senegal</strain>
    </source>
</reference>
<protein>
    <submittedName>
        <fullName evidence="1 3">Uncharacterized protein</fullName>
    </submittedName>
</protein>
<gene>
    <name evidence="1" type="ORF">SCUD_LOCUS2729</name>
</gene>
<proteinExistence type="predicted"/>
<evidence type="ECO:0000313" key="3">
    <source>
        <dbReference type="WBParaSite" id="SCUD_0000272801-mRNA-1"/>
    </source>
</evidence>
<reference evidence="3" key="1">
    <citation type="submission" date="2016-06" db="UniProtKB">
        <authorList>
            <consortium name="WormBaseParasite"/>
        </authorList>
    </citation>
    <scope>IDENTIFICATION</scope>
</reference>
<sequence>MVSRNRGLRFQKGKSIPLWTFYTSNMEVDYNSWIW</sequence>
<dbReference type="WBParaSite" id="SCUD_0000272801-mRNA-1">
    <property type="protein sequence ID" value="SCUD_0000272801-mRNA-1"/>
    <property type="gene ID" value="SCUD_0000272801"/>
</dbReference>
<dbReference type="EMBL" id="UZAK01002772">
    <property type="protein sequence ID" value="VDO76580.1"/>
    <property type="molecule type" value="Genomic_DNA"/>
</dbReference>
<organism evidence="3">
    <name type="scientific">Schistosoma curassoni</name>
    <dbReference type="NCBI Taxonomy" id="6186"/>
    <lineage>
        <taxon>Eukaryota</taxon>
        <taxon>Metazoa</taxon>
        <taxon>Spiralia</taxon>
        <taxon>Lophotrochozoa</taxon>
        <taxon>Platyhelminthes</taxon>
        <taxon>Trematoda</taxon>
        <taxon>Digenea</taxon>
        <taxon>Strigeidida</taxon>
        <taxon>Schistosomatoidea</taxon>
        <taxon>Schistosomatidae</taxon>
        <taxon>Schistosoma</taxon>
    </lineage>
</organism>
<name>A0A183JJ53_9TREM</name>
<accession>A0A183JJ53</accession>
<evidence type="ECO:0000313" key="2">
    <source>
        <dbReference type="Proteomes" id="UP000279833"/>
    </source>
</evidence>
<dbReference type="AlphaFoldDB" id="A0A183JJ53"/>